<dbReference type="PANTHER" id="PTHR12131:SF1">
    <property type="entry name" value="ATP-DEPENDENT RNA HELICASE SUPV3L1, MITOCHONDRIAL-RELATED"/>
    <property type="match status" value="1"/>
</dbReference>
<evidence type="ECO:0000313" key="7">
    <source>
        <dbReference type="EMBL" id="SHE49548.1"/>
    </source>
</evidence>
<feature type="domain" description="Helicase ATP-binding" evidence="6">
    <location>
        <begin position="409"/>
        <end position="567"/>
    </location>
</feature>
<evidence type="ECO:0000256" key="2">
    <source>
        <dbReference type="ARBA" id="ARBA00022801"/>
    </source>
</evidence>
<dbReference type="GO" id="GO:0055087">
    <property type="term" value="C:Ski complex"/>
    <property type="evidence" value="ECO:0007669"/>
    <property type="project" value="TreeGrafter"/>
</dbReference>
<proteinExistence type="predicted"/>
<evidence type="ECO:0000256" key="5">
    <source>
        <dbReference type="SAM" id="MobiDB-lite"/>
    </source>
</evidence>
<dbReference type="STRING" id="1121429.SAMN02745133_00514"/>
<keyword evidence="4" id="KW-0067">ATP-binding</keyword>
<dbReference type="InterPro" id="IPR050699">
    <property type="entry name" value="RNA-DNA_Helicase"/>
</dbReference>
<keyword evidence="8" id="KW-1185">Reference proteome</keyword>
<dbReference type="GO" id="GO:0004386">
    <property type="term" value="F:helicase activity"/>
    <property type="evidence" value="ECO:0007669"/>
    <property type="project" value="UniProtKB-KW"/>
</dbReference>
<dbReference type="SUPFAM" id="SSF52540">
    <property type="entry name" value="P-loop containing nucleoside triphosphate hydrolases"/>
    <property type="match status" value="1"/>
</dbReference>
<feature type="compositionally biased region" description="Basic and acidic residues" evidence="5">
    <location>
        <begin position="363"/>
        <end position="379"/>
    </location>
</feature>
<gene>
    <name evidence="7" type="ORF">SAMN02745133_00514</name>
</gene>
<dbReference type="AlphaFoldDB" id="A0A1M4TYH9"/>
<protein>
    <submittedName>
        <fullName evidence="7">ATP-dependent RNA helicase HelY</fullName>
    </submittedName>
</protein>
<dbReference type="GO" id="GO:0003676">
    <property type="term" value="F:nucleic acid binding"/>
    <property type="evidence" value="ECO:0007669"/>
    <property type="project" value="InterPro"/>
</dbReference>
<dbReference type="Pfam" id="PF00270">
    <property type="entry name" value="DEAD"/>
    <property type="match status" value="1"/>
</dbReference>
<dbReference type="SMART" id="SM00487">
    <property type="entry name" value="DEXDc"/>
    <property type="match status" value="1"/>
</dbReference>
<feature type="region of interest" description="Disordered" evidence="5">
    <location>
        <begin position="363"/>
        <end position="396"/>
    </location>
</feature>
<keyword evidence="2" id="KW-0378">Hydrolase</keyword>
<evidence type="ECO:0000256" key="4">
    <source>
        <dbReference type="ARBA" id="ARBA00022840"/>
    </source>
</evidence>
<dbReference type="RefSeq" id="WP_238456921.1">
    <property type="nucleotide sequence ID" value="NZ_FQUY01000002.1"/>
</dbReference>
<evidence type="ECO:0000259" key="6">
    <source>
        <dbReference type="PROSITE" id="PS51192"/>
    </source>
</evidence>
<evidence type="ECO:0000256" key="1">
    <source>
        <dbReference type="ARBA" id="ARBA00022741"/>
    </source>
</evidence>
<dbReference type="InterPro" id="IPR027417">
    <property type="entry name" value="P-loop_NTPase"/>
</dbReference>
<dbReference type="Proteomes" id="UP000184148">
    <property type="component" value="Unassembled WGS sequence"/>
</dbReference>
<dbReference type="PANTHER" id="PTHR12131">
    <property type="entry name" value="ATP-DEPENDENT RNA AND DNA HELICASE"/>
    <property type="match status" value="1"/>
</dbReference>
<reference evidence="8" key="1">
    <citation type="submission" date="2016-11" db="EMBL/GenBank/DDBJ databases">
        <authorList>
            <person name="Varghese N."/>
            <person name="Submissions S."/>
        </authorList>
    </citation>
    <scope>NUCLEOTIDE SEQUENCE [LARGE SCALE GENOMIC DNA]</scope>
    <source>
        <strain evidence="8">DSM 12395</strain>
    </source>
</reference>
<organism evidence="7 8">
    <name type="scientific">Desulforamulus putei DSM 12395</name>
    <dbReference type="NCBI Taxonomy" id="1121429"/>
    <lineage>
        <taxon>Bacteria</taxon>
        <taxon>Bacillati</taxon>
        <taxon>Bacillota</taxon>
        <taxon>Clostridia</taxon>
        <taxon>Eubacteriales</taxon>
        <taxon>Peptococcaceae</taxon>
        <taxon>Desulforamulus</taxon>
    </lineage>
</organism>
<dbReference type="InterPro" id="IPR011545">
    <property type="entry name" value="DEAD/DEAH_box_helicase_dom"/>
</dbReference>
<dbReference type="EMBL" id="FQUY01000002">
    <property type="protein sequence ID" value="SHE49548.1"/>
    <property type="molecule type" value="Genomic_DNA"/>
</dbReference>
<dbReference type="GO" id="GO:0005524">
    <property type="term" value="F:ATP binding"/>
    <property type="evidence" value="ECO:0007669"/>
    <property type="project" value="UniProtKB-KW"/>
</dbReference>
<name>A0A1M4TYH9_9FIRM</name>
<dbReference type="PROSITE" id="PS51192">
    <property type="entry name" value="HELICASE_ATP_BIND_1"/>
    <property type="match status" value="1"/>
</dbReference>
<keyword evidence="1" id="KW-0547">Nucleotide-binding</keyword>
<accession>A0A1M4TYH9</accession>
<dbReference type="GO" id="GO:0070478">
    <property type="term" value="P:nuclear-transcribed mRNA catabolic process, 3'-5' exonucleolytic nonsense-mediated decay"/>
    <property type="evidence" value="ECO:0007669"/>
    <property type="project" value="TreeGrafter"/>
</dbReference>
<evidence type="ECO:0000313" key="8">
    <source>
        <dbReference type="Proteomes" id="UP000184148"/>
    </source>
</evidence>
<sequence length="645" mass="72959">MVVKDKEQLKKQQMLKEKHAWQEQKLREIFADGRSLGKEELERALGGPLLPKVKFPVVRLVSGHYAPADSPAAWEDAANYLTGHGPLTLDDFVRKFRIHSSLVAALRAGKEIPPFVILPDGTITTSTTPEGQGELARRQASRGLQEKLEEIYRKQPFFNLGSILETPEQREMAVRMIQSDGSYRINMNGVGLWTSPYPHSPKFIVQELKRLTGMHLEAREGPDVLPLTWIATRSMTVQEAADKLKLGMEDILNLCELEELTSFRMAGSTRVWRDEVKAIKYRPDLHKIVKRASKITTLEAADLLDTTPDRIRRLVREGYINPAGEIEKEDGRMGILVRRGDIQAIKERFPSIEHEWALAAKQQRREAARESAARREKPPAGKKRPRRAVTPPPPPAGPLELDHFQQQAVRAALAGRHVLVAAPTGTGKTVIAERLIEAVIERGKAAVYTSPLKALSNQKFVDFRNVFGDEMVGLVTGDISINPYAPLLIMTTEIFRNRCFSEPEGLDDVACVVFDEIHYLDDPERGTAWEESIIFAPPHVKFLGLSATVPNIQEIADWMSEVRGEPVEVVVETNRAVPLAINWLSSEGIILDEDEAREYIEQAVKKRSEERKAERLAAREEEFELRSRRWNRRGARRSRKPLDRH</sequence>
<dbReference type="GO" id="GO:0016787">
    <property type="term" value="F:hydrolase activity"/>
    <property type="evidence" value="ECO:0007669"/>
    <property type="project" value="UniProtKB-KW"/>
</dbReference>
<dbReference type="InterPro" id="IPR014001">
    <property type="entry name" value="Helicase_ATP-bd"/>
</dbReference>
<keyword evidence="3 7" id="KW-0347">Helicase</keyword>
<evidence type="ECO:0000256" key="3">
    <source>
        <dbReference type="ARBA" id="ARBA00022806"/>
    </source>
</evidence>
<dbReference type="Gene3D" id="3.40.50.300">
    <property type="entry name" value="P-loop containing nucleotide triphosphate hydrolases"/>
    <property type="match status" value="1"/>
</dbReference>